<reference evidence="2" key="1">
    <citation type="journal article" date="2020" name="Stud. Mycol.">
        <title>101 Dothideomycetes genomes: a test case for predicting lifestyles and emergence of pathogens.</title>
        <authorList>
            <person name="Haridas S."/>
            <person name="Albert R."/>
            <person name="Binder M."/>
            <person name="Bloem J."/>
            <person name="Labutti K."/>
            <person name="Salamov A."/>
            <person name="Andreopoulos B."/>
            <person name="Baker S."/>
            <person name="Barry K."/>
            <person name="Bills G."/>
            <person name="Bluhm B."/>
            <person name="Cannon C."/>
            <person name="Castanera R."/>
            <person name="Culley D."/>
            <person name="Daum C."/>
            <person name="Ezra D."/>
            <person name="Gonzalez J."/>
            <person name="Henrissat B."/>
            <person name="Kuo A."/>
            <person name="Liang C."/>
            <person name="Lipzen A."/>
            <person name="Lutzoni F."/>
            <person name="Magnuson J."/>
            <person name="Mondo S."/>
            <person name="Nolan M."/>
            <person name="Ohm R."/>
            <person name="Pangilinan J."/>
            <person name="Park H.-J."/>
            <person name="Ramirez L."/>
            <person name="Alfaro M."/>
            <person name="Sun H."/>
            <person name="Tritt A."/>
            <person name="Yoshinaga Y."/>
            <person name="Zwiers L.-H."/>
            <person name="Turgeon B."/>
            <person name="Goodwin S."/>
            <person name="Spatafora J."/>
            <person name="Crous P."/>
            <person name="Grigoriev I."/>
        </authorList>
    </citation>
    <scope>NUCLEOTIDE SEQUENCE</scope>
    <source>
        <strain evidence="2">CBS 107.79</strain>
    </source>
</reference>
<accession>A0A6A5V8X4</accession>
<keyword evidence="3" id="KW-1185">Reference proteome</keyword>
<sequence length="228" mass="24820">MKVAVNRKRSRVDLDDDGDQPRQSLPLPSPTLSVGNDALKRSRTQSELEELGVVTPEDAWTVDVASILASNTLPSPPGSSLRPHNNVDKYDARSIIVLCVQGNVRLHYDLLWSTLPQLYSLAPSLQAFVLCRDPSTHKPSSTATYSLPLIQAVGPGYNHFVRLGLLHPLGGGEHPLDALVVIDAQAKRRLVLPFGWGAGKHADTPAGRIVQTRLMDLLRMCVETLAGE</sequence>
<evidence type="ECO:0000313" key="2">
    <source>
        <dbReference type="EMBL" id="KAF1971476.1"/>
    </source>
</evidence>
<gene>
    <name evidence="2" type="ORF">BU23DRAFT_183200</name>
</gene>
<feature type="compositionally biased region" description="Basic residues" evidence="1">
    <location>
        <begin position="1"/>
        <end position="10"/>
    </location>
</feature>
<organism evidence="2 3">
    <name type="scientific">Bimuria novae-zelandiae CBS 107.79</name>
    <dbReference type="NCBI Taxonomy" id="1447943"/>
    <lineage>
        <taxon>Eukaryota</taxon>
        <taxon>Fungi</taxon>
        <taxon>Dikarya</taxon>
        <taxon>Ascomycota</taxon>
        <taxon>Pezizomycotina</taxon>
        <taxon>Dothideomycetes</taxon>
        <taxon>Pleosporomycetidae</taxon>
        <taxon>Pleosporales</taxon>
        <taxon>Massarineae</taxon>
        <taxon>Didymosphaeriaceae</taxon>
        <taxon>Bimuria</taxon>
    </lineage>
</organism>
<dbReference type="EMBL" id="ML976693">
    <property type="protein sequence ID" value="KAF1971476.1"/>
    <property type="molecule type" value="Genomic_DNA"/>
</dbReference>
<dbReference type="Proteomes" id="UP000800036">
    <property type="component" value="Unassembled WGS sequence"/>
</dbReference>
<proteinExistence type="predicted"/>
<evidence type="ECO:0000256" key="1">
    <source>
        <dbReference type="SAM" id="MobiDB-lite"/>
    </source>
</evidence>
<dbReference type="OrthoDB" id="5390017at2759"/>
<protein>
    <submittedName>
        <fullName evidence="2">Uncharacterized protein</fullName>
    </submittedName>
</protein>
<name>A0A6A5V8X4_9PLEO</name>
<evidence type="ECO:0000313" key="3">
    <source>
        <dbReference type="Proteomes" id="UP000800036"/>
    </source>
</evidence>
<dbReference type="AlphaFoldDB" id="A0A6A5V8X4"/>
<feature type="region of interest" description="Disordered" evidence="1">
    <location>
        <begin position="1"/>
        <end position="36"/>
    </location>
</feature>